<evidence type="ECO:0000256" key="1">
    <source>
        <dbReference type="SAM" id="MobiDB-lite"/>
    </source>
</evidence>
<proteinExistence type="predicted"/>
<evidence type="ECO:0000313" key="3">
    <source>
        <dbReference type="Proteomes" id="UP001358417"/>
    </source>
</evidence>
<sequence length="117" mass="12863">MPLLFANLTGDLDTDEEPTEELKPNFRKNMRRNKRCKVPNTGHGDTIHASDDGASSWDDTSESEGSADSDRGLPIDEVAKLGIDDQAHNGAMNERFAIPLAYVPATKSTLHLKHIYA</sequence>
<organism evidence="2 3">
    <name type="scientific">Exophiala bonariae</name>
    <dbReference type="NCBI Taxonomy" id="1690606"/>
    <lineage>
        <taxon>Eukaryota</taxon>
        <taxon>Fungi</taxon>
        <taxon>Dikarya</taxon>
        <taxon>Ascomycota</taxon>
        <taxon>Pezizomycotina</taxon>
        <taxon>Eurotiomycetes</taxon>
        <taxon>Chaetothyriomycetidae</taxon>
        <taxon>Chaetothyriales</taxon>
        <taxon>Herpotrichiellaceae</taxon>
        <taxon>Exophiala</taxon>
    </lineage>
</organism>
<dbReference type="GeneID" id="89978765"/>
<reference evidence="2 3" key="1">
    <citation type="submission" date="2023-08" db="EMBL/GenBank/DDBJ databases">
        <title>Black Yeasts Isolated from many extreme environments.</title>
        <authorList>
            <person name="Coleine C."/>
            <person name="Stajich J.E."/>
            <person name="Selbmann L."/>
        </authorList>
    </citation>
    <scope>NUCLEOTIDE SEQUENCE [LARGE SCALE GENOMIC DNA]</scope>
    <source>
        <strain evidence="2 3">CCFEE 5792</strain>
    </source>
</reference>
<dbReference type="AlphaFoldDB" id="A0AAV9MVG5"/>
<keyword evidence="3" id="KW-1185">Reference proteome</keyword>
<dbReference type="EMBL" id="JAVRRD010000046">
    <property type="protein sequence ID" value="KAK5044595.1"/>
    <property type="molecule type" value="Genomic_DNA"/>
</dbReference>
<gene>
    <name evidence="2" type="ORF">LTR84_010609</name>
</gene>
<evidence type="ECO:0000313" key="2">
    <source>
        <dbReference type="EMBL" id="KAK5044595.1"/>
    </source>
</evidence>
<accession>A0AAV9MVG5</accession>
<feature type="compositionally biased region" description="Basic residues" evidence="1">
    <location>
        <begin position="25"/>
        <end position="37"/>
    </location>
</feature>
<dbReference type="Proteomes" id="UP001358417">
    <property type="component" value="Unassembled WGS sequence"/>
</dbReference>
<name>A0AAV9MVG5_9EURO</name>
<feature type="region of interest" description="Disordered" evidence="1">
    <location>
        <begin position="1"/>
        <end position="73"/>
    </location>
</feature>
<comment type="caution">
    <text evidence="2">The sequence shown here is derived from an EMBL/GenBank/DDBJ whole genome shotgun (WGS) entry which is preliminary data.</text>
</comment>
<dbReference type="RefSeq" id="XP_064700251.1">
    <property type="nucleotide sequence ID" value="XM_064854144.1"/>
</dbReference>
<protein>
    <submittedName>
        <fullName evidence="2">Uncharacterized protein</fullName>
    </submittedName>
</protein>